<dbReference type="Gene3D" id="3.40.50.720">
    <property type="entry name" value="NAD(P)-binding Rossmann-like Domain"/>
    <property type="match status" value="1"/>
</dbReference>
<dbReference type="InterPro" id="IPR002347">
    <property type="entry name" value="SDR_fam"/>
</dbReference>
<protein>
    <submittedName>
        <fullName evidence="4">SDR family NAD(P)-dependent oxidoreductase</fullName>
        <ecNumber evidence="4">1.1.1.-</ecNumber>
    </submittedName>
</protein>
<dbReference type="EC" id="1.1.1.-" evidence="4"/>
<comment type="caution">
    <text evidence="4">The sequence shown here is derived from an EMBL/GenBank/DDBJ whole genome shotgun (WGS) entry which is preliminary data.</text>
</comment>
<dbReference type="CDD" id="cd05233">
    <property type="entry name" value="SDR_c"/>
    <property type="match status" value="1"/>
</dbReference>
<dbReference type="PRINTS" id="PR00080">
    <property type="entry name" value="SDRFAMILY"/>
</dbReference>
<dbReference type="InterPro" id="IPR036291">
    <property type="entry name" value="NAD(P)-bd_dom_sf"/>
</dbReference>
<dbReference type="InterPro" id="IPR057326">
    <property type="entry name" value="KR_dom"/>
</dbReference>
<gene>
    <name evidence="4" type="ORF">ACKI18_01340</name>
</gene>
<keyword evidence="5" id="KW-1185">Reference proteome</keyword>
<dbReference type="EMBL" id="JBJVNI010000001">
    <property type="protein sequence ID" value="MFM9607349.1"/>
    <property type="molecule type" value="Genomic_DNA"/>
</dbReference>
<dbReference type="PANTHER" id="PTHR42760:SF133">
    <property type="entry name" value="3-OXOACYL-[ACYL-CARRIER-PROTEIN] REDUCTASE"/>
    <property type="match status" value="1"/>
</dbReference>
<evidence type="ECO:0000313" key="4">
    <source>
        <dbReference type="EMBL" id="MFM9607349.1"/>
    </source>
</evidence>
<name>A0ABW9HH15_9ACTN</name>
<dbReference type="Proteomes" id="UP001631957">
    <property type="component" value="Unassembled WGS sequence"/>
</dbReference>
<dbReference type="RefSeq" id="WP_409120118.1">
    <property type="nucleotide sequence ID" value="NZ_JBJVNI010000001.1"/>
</dbReference>
<feature type="domain" description="Ketoreductase" evidence="3">
    <location>
        <begin position="58"/>
        <end position="234"/>
    </location>
</feature>
<evidence type="ECO:0000259" key="3">
    <source>
        <dbReference type="SMART" id="SM00822"/>
    </source>
</evidence>
<dbReference type="PANTHER" id="PTHR42760">
    <property type="entry name" value="SHORT-CHAIN DEHYDROGENASES/REDUCTASES FAMILY MEMBER"/>
    <property type="match status" value="1"/>
</dbReference>
<evidence type="ECO:0000313" key="5">
    <source>
        <dbReference type="Proteomes" id="UP001631957"/>
    </source>
</evidence>
<reference evidence="4 5" key="1">
    <citation type="submission" date="2024-12" db="EMBL/GenBank/DDBJ databases">
        <title>Forecasting of Potato common scab and diversities of Pathogenic streptomyces spp. in china.</title>
        <authorList>
            <person name="Handique U."/>
            <person name="Wu J."/>
        </authorList>
    </citation>
    <scope>NUCLEOTIDE SEQUENCE [LARGE SCALE GENOMIC DNA]</scope>
    <source>
        <strain evidence="4 5">ZRIMU1530</strain>
    </source>
</reference>
<dbReference type="Pfam" id="PF13561">
    <property type="entry name" value="adh_short_C2"/>
    <property type="match status" value="1"/>
</dbReference>
<dbReference type="GO" id="GO:0016491">
    <property type="term" value="F:oxidoreductase activity"/>
    <property type="evidence" value="ECO:0007669"/>
    <property type="project" value="UniProtKB-KW"/>
</dbReference>
<dbReference type="PRINTS" id="PR00081">
    <property type="entry name" value="GDHRDH"/>
</dbReference>
<dbReference type="SMART" id="SM00822">
    <property type="entry name" value="PKS_KR"/>
    <property type="match status" value="1"/>
</dbReference>
<comment type="similarity">
    <text evidence="1">Belongs to the short-chain dehydrogenases/reductases (SDR) family.</text>
</comment>
<proteinExistence type="inferred from homology"/>
<dbReference type="SUPFAM" id="SSF51735">
    <property type="entry name" value="NAD(P)-binding Rossmann-fold domains"/>
    <property type="match status" value="1"/>
</dbReference>
<accession>A0ABW9HH15</accession>
<sequence>MRALGVRDLAHWGLVQGLVHRGLMNEPAPRYGHGFGYDERDERDEGEDGMTSMRLAGRRAVITGGTKGLGRAITEAFLREGCDVVAAARGADHAEWELSLGPGKYFFHPVDVQDRASVETLMGYADTQLGGIDIVVANAGVSRPGPAATLPEDAWNEVIGTNLTGVFHCVQTAVPYLEHSDHARVITMSSALAGQVTPGACVYSSSKAAVEAFTRVCAAELAPRGISVNCLSPGLIDAGMGSLLPRNEQIWPHYEAKLAMGRMGRPEEVADAAVFLAGAESRYVNGHVLEVSGGLRW</sequence>
<keyword evidence="2 4" id="KW-0560">Oxidoreductase</keyword>
<evidence type="ECO:0000256" key="2">
    <source>
        <dbReference type="ARBA" id="ARBA00023002"/>
    </source>
</evidence>
<organism evidence="4 5">
    <name type="scientific">Streptomyces niveiscabiei</name>
    <dbReference type="NCBI Taxonomy" id="164115"/>
    <lineage>
        <taxon>Bacteria</taxon>
        <taxon>Bacillati</taxon>
        <taxon>Actinomycetota</taxon>
        <taxon>Actinomycetes</taxon>
        <taxon>Kitasatosporales</taxon>
        <taxon>Streptomycetaceae</taxon>
        <taxon>Streptomyces</taxon>
    </lineage>
</organism>
<evidence type="ECO:0000256" key="1">
    <source>
        <dbReference type="ARBA" id="ARBA00006484"/>
    </source>
</evidence>